<evidence type="ECO:0000313" key="1">
    <source>
        <dbReference type="EMBL" id="GBO26812.1"/>
    </source>
</evidence>
<name>A0A4Y2VQA4_ARAVE</name>
<dbReference type="AlphaFoldDB" id="A0A4Y2VQA4"/>
<organism evidence="1 2">
    <name type="scientific">Araneus ventricosus</name>
    <name type="common">Orbweaver spider</name>
    <name type="synonym">Epeira ventricosa</name>
    <dbReference type="NCBI Taxonomy" id="182803"/>
    <lineage>
        <taxon>Eukaryota</taxon>
        <taxon>Metazoa</taxon>
        <taxon>Ecdysozoa</taxon>
        <taxon>Arthropoda</taxon>
        <taxon>Chelicerata</taxon>
        <taxon>Arachnida</taxon>
        <taxon>Araneae</taxon>
        <taxon>Araneomorphae</taxon>
        <taxon>Entelegynae</taxon>
        <taxon>Araneoidea</taxon>
        <taxon>Araneidae</taxon>
        <taxon>Araneus</taxon>
    </lineage>
</organism>
<evidence type="ECO:0000313" key="2">
    <source>
        <dbReference type="Proteomes" id="UP000499080"/>
    </source>
</evidence>
<accession>A0A4Y2VQA4</accession>
<sequence length="113" mass="12659">MESCFPAMLVLWLGREFYRGMYGNAGRVEPSTLATKCGISKLLEFSLYLCDVTVGPCDITAYREDYKRTLFGSQSNRVCRSTRIAFGMRASLESIFGVSSAVRASKLLDAERY</sequence>
<dbReference type="EMBL" id="BGPR01049808">
    <property type="protein sequence ID" value="GBO26812.1"/>
    <property type="molecule type" value="Genomic_DNA"/>
</dbReference>
<proteinExistence type="predicted"/>
<reference evidence="1 2" key="1">
    <citation type="journal article" date="2019" name="Sci. Rep.">
        <title>Orb-weaving spider Araneus ventricosus genome elucidates the spidroin gene catalogue.</title>
        <authorList>
            <person name="Kono N."/>
            <person name="Nakamura H."/>
            <person name="Ohtoshi R."/>
            <person name="Moran D.A.P."/>
            <person name="Shinohara A."/>
            <person name="Yoshida Y."/>
            <person name="Fujiwara M."/>
            <person name="Mori M."/>
            <person name="Tomita M."/>
            <person name="Arakawa K."/>
        </authorList>
    </citation>
    <scope>NUCLEOTIDE SEQUENCE [LARGE SCALE GENOMIC DNA]</scope>
</reference>
<protein>
    <submittedName>
        <fullName evidence="1">Uncharacterized protein</fullName>
    </submittedName>
</protein>
<comment type="caution">
    <text evidence="1">The sequence shown here is derived from an EMBL/GenBank/DDBJ whole genome shotgun (WGS) entry which is preliminary data.</text>
</comment>
<keyword evidence="2" id="KW-1185">Reference proteome</keyword>
<gene>
    <name evidence="1" type="ORF">AVEN_142857_1</name>
</gene>
<dbReference type="Proteomes" id="UP000499080">
    <property type="component" value="Unassembled WGS sequence"/>
</dbReference>